<accession>A0A1P8KC53</accession>
<evidence type="ECO:0000259" key="1">
    <source>
        <dbReference type="Pfam" id="PF12697"/>
    </source>
</evidence>
<dbReference type="InterPro" id="IPR029058">
    <property type="entry name" value="AB_hydrolase_fold"/>
</dbReference>
<protein>
    <submittedName>
        <fullName evidence="2">Alpha/beta hydrolase</fullName>
    </submittedName>
</protein>
<evidence type="ECO:0000313" key="3">
    <source>
        <dbReference type="Proteomes" id="UP000186110"/>
    </source>
</evidence>
<dbReference type="KEGG" id="rsb:RS694_14195"/>
<proteinExistence type="predicted"/>
<dbReference type="PANTHER" id="PTHR43194:SF2">
    <property type="entry name" value="PEROXISOMAL MEMBRANE PROTEIN LPX1"/>
    <property type="match status" value="1"/>
</dbReference>
<dbReference type="PANTHER" id="PTHR43194">
    <property type="entry name" value="HYDROLASE ALPHA/BETA FOLD FAMILY"/>
    <property type="match status" value="1"/>
</dbReference>
<gene>
    <name evidence="2" type="ORF">RS694_14195</name>
</gene>
<dbReference type="InterPro" id="IPR050228">
    <property type="entry name" value="Carboxylesterase_BioH"/>
</dbReference>
<dbReference type="InterPro" id="IPR000073">
    <property type="entry name" value="AB_hydrolase_1"/>
</dbReference>
<dbReference type="eggNOG" id="COG2267">
    <property type="taxonomic scope" value="Bacteria"/>
</dbReference>
<dbReference type="EMBL" id="CP019239">
    <property type="protein sequence ID" value="APW43568.1"/>
    <property type="molecule type" value="Genomic_DNA"/>
</dbReference>
<feature type="domain" description="AB hydrolase-1" evidence="1">
    <location>
        <begin position="4"/>
        <end position="257"/>
    </location>
</feature>
<dbReference type="STRING" id="1484693.RS694_14195"/>
<organism evidence="2 3">
    <name type="scientific">Rhodoferax saidenbachensis</name>
    <dbReference type="NCBI Taxonomy" id="1484693"/>
    <lineage>
        <taxon>Bacteria</taxon>
        <taxon>Pseudomonadati</taxon>
        <taxon>Pseudomonadota</taxon>
        <taxon>Betaproteobacteria</taxon>
        <taxon>Burkholderiales</taxon>
        <taxon>Comamonadaceae</taxon>
        <taxon>Rhodoferax</taxon>
    </lineage>
</organism>
<reference evidence="2 3" key="1">
    <citation type="submission" date="2017-01" db="EMBL/GenBank/DDBJ databases">
        <authorList>
            <person name="Mah S.A."/>
            <person name="Swanson W.J."/>
            <person name="Moy G.W."/>
            <person name="Vacquier V.D."/>
        </authorList>
    </citation>
    <scope>NUCLEOTIDE SEQUENCE [LARGE SCALE GENOMIC DNA]</scope>
    <source>
        <strain evidence="2 3">DSM 22694</strain>
    </source>
</reference>
<evidence type="ECO:0000313" key="2">
    <source>
        <dbReference type="EMBL" id="APW43568.1"/>
    </source>
</evidence>
<sequence>MSTIVFSHANSFPASTYKVLFKSLRSRGFAVKALDKFGHDARYPVTNNWPQVVQQLLDFVQPVVEKVGEPVWLVGHSLGGFLSVMAAARRPDLARGVVLVDSPLVGGWRSSALGVMKSTQLFGSLSPGAVSKQRRNTWPSVEAAYEHFRHKKAFAQWDDQVLLDYVTYGTCEEDGKRVLNFDRQIETQFYNTVPDNLERLLARHPLKCPVSFIGGRDSMEMKQVGMTLTEKITKGRTMMLDGSHLFPMEKPLATAAAIEAALRNMGH</sequence>
<dbReference type="GO" id="GO:0016787">
    <property type="term" value="F:hydrolase activity"/>
    <property type="evidence" value="ECO:0007669"/>
    <property type="project" value="UniProtKB-KW"/>
</dbReference>
<dbReference type="Pfam" id="PF12697">
    <property type="entry name" value="Abhydrolase_6"/>
    <property type="match status" value="1"/>
</dbReference>
<keyword evidence="3" id="KW-1185">Reference proteome</keyword>
<keyword evidence="2" id="KW-0378">Hydrolase</keyword>
<dbReference type="SUPFAM" id="SSF53474">
    <property type="entry name" value="alpha/beta-Hydrolases"/>
    <property type="match status" value="1"/>
</dbReference>
<name>A0A1P8KC53_9BURK</name>
<dbReference type="AlphaFoldDB" id="A0A1P8KC53"/>
<dbReference type="RefSeq" id="WP_029709775.1">
    <property type="nucleotide sequence ID" value="NZ_CP019239.1"/>
</dbReference>
<dbReference type="Gene3D" id="3.40.50.1820">
    <property type="entry name" value="alpha/beta hydrolase"/>
    <property type="match status" value="1"/>
</dbReference>
<dbReference type="Proteomes" id="UP000186110">
    <property type="component" value="Chromosome"/>
</dbReference>